<dbReference type="AlphaFoldDB" id="A0A1I0CT95"/>
<organism evidence="1 2">
    <name type="scientific">Pseudomonas graminis</name>
    <dbReference type="NCBI Taxonomy" id="158627"/>
    <lineage>
        <taxon>Bacteria</taxon>
        <taxon>Pseudomonadati</taxon>
        <taxon>Pseudomonadota</taxon>
        <taxon>Gammaproteobacteria</taxon>
        <taxon>Pseudomonadales</taxon>
        <taxon>Pseudomonadaceae</taxon>
        <taxon>Pseudomonas</taxon>
    </lineage>
</organism>
<dbReference type="Proteomes" id="UP000182332">
    <property type="component" value="Unassembled WGS sequence"/>
</dbReference>
<dbReference type="InterPro" id="IPR021259">
    <property type="entry name" value="DUF2817"/>
</dbReference>
<dbReference type="RefSeq" id="WP_074887482.1">
    <property type="nucleotide sequence ID" value="NZ_FOHW01000008.1"/>
</dbReference>
<gene>
    <name evidence="1" type="ORF">SAMN05216197_108167</name>
</gene>
<dbReference type="OrthoDB" id="4014363at2"/>
<sequence>MSHFFPDRPGYRQLRERFRAAATAAGARLSEYVHPLSGPFGEALATDVAWLGDPDAQRVLVALSGTHGVEGYYGSDCQSRWLEGFDPRALHEGVAILMIHLINPWGTAWMRRVNEDNLDQNRNYLDFSRPLPNNRAYIDVHGIYACEQLRGPKRDQADAQFQAAIDARGWSGLMSVVEAGQYAFPDGLFFGGNGPSWSNRTLCSIVGQYLQDVEVVSCFDLHTGAGDYGHPMLMSIVESAYPALDDAKALFGPWLFTLITGANRVSETGVAATSTGYTSQMLLDALPGVHLMPFVIECGTYPGAAVHGHLRDDHWLHLHGDPLDETGRRIKKGLLEQFYPADPDWQEVAWVRTRQVWDRALAALPGIRGVEM</sequence>
<evidence type="ECO:0000313" key="1">
    <source>
        <dbReference type="EMBL" id="SET22509.1"/>
    </source>
</evidence>
<name>A0A1I0CT95_9PSED</name>
<evidence type="ECO:0008006" key="3">
    <source>
        <dbReference type="Google" id="ProtNLM"/>
    </source>
</evidence>
<reference evidence="1 2" key="1">
    <citation type="submission" date="2016-10" db="EMBL/GenBank/DDBJ databases">
        <authorList>
            <person name="de Groot N.N."/>
        </authorList>
    </citation>
    <scope>NUCLEOTIDE SEQUENCE [LARGE SCALE GENOMIC DNA]</scope>
    <source>
        <strain evidence="1 2">DSM 11363</strain>
    </source>
</reference>
<accession>A0A1I0CT95</accession>
<dbReference type="CDD" id="cd06233">
    <property type="entry name" value="M14-like"/>
    <property type="match status" value="1"/>
</dbReference>
<dbReference type="Pfam" id="PF10994">
    <property type="entry name" value="DUF2817"/>
    <property type="match status" value="1"/>
</dbReference>
<proteinExistence type="predicted"/>
<protein>
    <recommendedName>
        <fullName evidence="3">DUF2817 domain-containing protein</fullName>
    </recommendedName>
</protein>
<evidence type="ECO:0000313" key="2">
    <source>
        <dbReference type="Proteomes" id="UP000182332"/>
    </source>
</evidence>
<dbReference type="SUPFAM" id="SSF53187">
    <property type="entry name" value="Zn-dependent exopeptidases"/>
    <property type="match status" value="1"/>
</dbReference>
<dbReference type="Gene3D" id="3.40.630.10">
    <property type="entry name" value="Zn peptidases"/>
    <property type="match status" value="1"/>
</dbReference>
<dbReference type="EMBL" id="FOHW01000008">
    <property type="protein sequence ID" value="SET22509.1"/>
    <property type="molecule type" value="Genomic_DNA"/>
</dbReference>